<keyword evidence="4" id="KW-1185">Reference proteome</keyword>
<accession>A0A8H4JH00</accession>
<evidence type="ECO:0000256" key="2">
    <source>
        <dbReference type="ARBA" id="ARBA00022801"/>
    </source>
</evidence>
<evidence type="ECO:0000313" key="3">
    <source>
        <dbReference type="EMBL" id="KAF4427460.1"/>
    </source>
</evidence>
<feature type="non-terminal residue" evidence="3">
    <location>
        <position position="1"/>
    </location>
</feature>
<evidence type="ECO:0000256" key="1">
    <source>
        <dbReference type="ARBA" id="ARBA00010088"/>
    </source>
</evidence>
<comment type="caution">
    <text evidence="3">The sequence shown here is derived from an EMBL/GenBank/DDBJ whole genome shotgun (WGS) entry which is preliminary data.</text>
</comment>
<comment type="similarity">
    <text evidence="1">Belongs to the peptidase S33 family.</text>
</comment>
<dbReference type="EMBL" id="JAADJG010001042">
    <property type="protein sequence ID" value="KAF4427460.1"/>
    <property type="molecule type" value="Genomic_DNA"/>
</dbReference>
<evidence type="ECO:0000313" key="4">
    <source>
        <dbReference type="Proteomes" id="UP000605986"/>
    </source>
</evidence>
<dbReference type="PANTHER" id="PTHR21661:SF35">
    <property type="entry name" value="EPOXIDE HYDROLASE"/>
    <property type="match status" value="1"/>
</dbReference>
<protein>
    <submittedName>
        <fullName evidence="3">Putative epoxide hydrolase</fullName>
    </submittedName>
</protein>
<dbReference type="Proteomes" id="UP000605986">
    <property type="component" value="Unassembled WGS sequence"/>
</dbReference>
<dbReference type="GO" id="GO:0004301">
    <property type="term" value="F:epoxide hydrolase activity"/>
    <property type="evidence" value="ECO:0007669"/>
    <property type="project" value="TreeGrafter"/>
</dbReference>
<proteinExistence type="inferred from homology"/>
<dbReference type="InterPro" id="IPR029058">
    <property type="entry name" value="AB_hydrolase_fold"/>
</dbReference>
<gene>
    <name evidence="3" type="ORF">F53441_14080</name>
</gene>
<dbReference type="PANTHER" id="PTHR21661">
    <property type="entry name" value="EPOXIDE HYDROLASE 1-RELATED"/>
    <property type="match status" value="1"/>
</dbReference>
<dbReference type="SUPFAM" id="SSF53474">
    <property type="entry name" value="alpha/beta-Hydrolases"/>
    <property type="match status" value="1"/>
</dbReference>
<name>A0A8H4JH00_9HYPO</name>
<organism evidence="3 4">
    <name type="scientific">Fusarium austroafricanum</name>
    <dbReference type="NCBI Taxonomy" id="2364996"/>
    <lineage>
        <taxon>Eukaryota</taxon>
        <taxon>Fungi</taxon>
        <taxon>Dikarya</taxon>
        <taxon>Ascomycota</taxon>
        <taxon>Pezizomycotina</taxon>
        <taxon>Sordariomycetes</taxon>
        <taxon>Hypocreomycetidae</taxon>
        <taxon>Hypocreales</taxon>
        <taxon>Nectriaceae</taxon>
        <taxon>Fusarium</taxon>
        <taxon>Fusarium concolor species complex</taxon>
    </lineage>
</organism>
<dbReference type="OrthoDB" id="7130006at2759"/>
<dbReference type="AlphaFoldDB" id="A0A8H4JH00"/>
<dbReference type="GO" id="GO:0097176">
    <property type="term" value="P:epoxide metabolic process"/>
    <property type="evidence" value="ECO:0007669"/>
    <property type="project" value="TreeGrafter"/>
</dbReference>
<reference evidence="3" key="1">
    <citation type="submission" date="2020-01" db="EMBL/GenBank/DDBJ databases">
        <title>Identification and distribution of gene clusters putatively required for synthesis of sphingolipid metabolism inhibitors in phylogenetically diverse species of the filamentous fungus Fusarium.</title>
        <authorList>
            <person name="Kim H.-S."/>
            <person name="Busman M."/>
            <person name="Brown D.W."/>
            <person name="Divon H."/>
            <person name="Uhlig S."/>
            <person name="Proctor R.H."/>
        </authorList>
    </citation>
    <scope>NUCLEOTIDE SEQUENCE</scope>
    <source>
        <strain evidence="3">NRRL 53441</strain>
    </source>
</reference>
<keyword evidence="2 3" id="KW-0378">Hydrolase</keyword>
<sequence length="260" mass="28486">MKFKGSFYEVSRIVNGLAEGDGKGVLSFHAVAPSLIDFGFSSASKPGFQLEHHAAAYDKLMQELGYYRYVIQAGNVRSLISRCMVKLFGPSRCLAHHTNTPLPSQPSQESHPDLYTQIQATPLTEAEQKGLAHAAVVNKEGAGYYKLQLTKPTTIGIYYFSTPGPDAPSNLYYIFEHSDPPAFNAAAAYVDVLLGISRFSNDLVLLPKLWNHTLGPIVYEADYERGGHFAAWEQPGAIVADLRLMFSASGIGAEIQRSLQ</sequence>
<dbReference type="Gene3D" id="3.40.50.1820">
    <property type="entry name" value="alpha/beta hydrolase"/>
    <property type="match status" value="2"/>
</dbReference>